<organism evidence="2 3">
    <name type="scientific">Lactuca virosa</name>
    <dbReference type="NCBI Taxonomy" id="75947"/>
    <lineage>
        <taxon>Eukaryota</taxon>
        <taxon>Viridiplantae</taxon>
        <taxon>Streptophyta</taxon>
        <taxon>Embryophyta</taxon>
        <taxon>Tracheophyta</taxon>
        <taxon>Spermatophyta</taxon>
        <taxon>Magnoliopsida</taxon>
        <taxon>eudicotyledons</taxon>
        <taxon>Gunneridae</taxon>
        <taxon>Pentapetalae</taxon>
        <taxon>asterids</taxon>
        <taxon>campanulids</taxon>
        <taxon>Asterales</taxon>
        <taxon>Asteraceae</taxon>
        <taxon>Cichorioideae</taxon>
        <taxon>Cichorieae</taxon>
        <taxon>Lactucinae</taxon>
        <taxon>Lactuca</taxon>
    </lineage>
</organism>
<keyword evidence="3" id="KW-1185">Reference proteome</keyword>
<proteinExistence type="predicted"/>
<name>A0AAU9LKB3_9ASTR</name>
<dbReference type="Proteomes" id="UP001157418">
    <property type="component" value="Unassembled WGS sequence"/>
</dbReference>
<dbReference type="EMBL" id="CAKMRJ010000001">
    <property type="protein sequence ID" value="CAH1413771.1"/>
    <property type="molecule type" value="Genomic_DNA"/>
</dbReference>
<feature type="compositionally biased region" description="Basic and acidic residues" evidence="1">
    <location>
        <begin position="69"/>
        <end position="78"/>
    </location>
</feature>
<sequence>MKELAEQELKILEAQHPTRFQLLKLELKSFIQLFDEEEQQQSFERKQQQQQFHLSILTQESSSRKRERMKVEREEGKTKRSGRRRRAEEGISGAIQKAEACLRKIEALKSLFRSSNG</sequence>
<evidence type="ECO:0000256" key="1">
    <source>
        <dbReference type="SAM" id="MobiDB-lite"/>
    </source>
</evidence>
<accession>A0AAU9LKB3</accession>
<gene>
    <name evidence="2" type="ORF">LVIROSA_LOCUS1719</name>
</gene>
<dbReference type="AlphaFoldDB" id="A0AAU9LKB3"/>
<protein>
    <submittedName>
        <fullName evidence="2">Uncharacterized protein</fullName>
    </submittedName>
</protein>
<feature type="region of interest" description="Disordered" evidence="1">
    <location>
        <begin position="57"/>
        <end position="91"/>
    </location>
</feature>
<evidence type="ECO:0000313" key="2">
    <source>
        <dbReference type="EMBL" id="CAH1413771.1"/>
    </source>
</evidence>
<evidence type="ECO:0000313" key="3">
    <source>
        <dbReference type="Proteomes" id="UP001157418"/>
    </source>
</evidence>
<comment type="caution">
    <text evidence="2">The sequence shown here is derived from an EMBL/GenBank/DDBJ whole genome shotgun (WGS) entry which is preliminary data.</text>
</comment>
<reference evidence="2 3" key="1">
    <citation type="submission" date="2022-01" db="EMBL/GenBank/DDBJ databases">
        <authorList>
            <person name="Xiong W."/>
            <person name="Schranz E."/>
        </authorList>
    </citation>
    <scope>NUCLEOTIDE SEQUENCE [LARGE SCALE GENOMIC DNA]</scope>
</reference>